<dbReference type="EMBL" id="HACM01003354">
    <property type="protein sequence ID" value="CRZ03796.1"/>
    <property type="molecule type" value="Transcribed_RNA"/>
</dbReference>
<sequence>WSLELQQDQKTKKLLTCLQTTGEISLTTKFDLVHILSEVNNCFTWIFIVINACQLKQLNIDAVSIILLDNEFENRLPVFRFNIFNIVGRISDPAAGSIISRPADLFTLSVAFDVFRGTTSLWEPFVELF</sequence>
<accession>A0A0H5QQS0</accession>
<feature type="non-terminal residue" evidence="1">
    <location>
        <position position="1"/>
    </location>
</feature>
<proteinExistence type="predicted"/>
<dbReference type="AlphaFoldDB" id="A0A0H5QQS0"/>
<evidence type="ECO:0000313" key="1">
    <source>
        <dbReference type="EMBL" id="CRZ03796.1"/>
    </source>
</evidence>
<name>A0A0H5QQS0_9EUKA</name>
<organism evidence="1">
    <name type="scientific">Spongospora subterranea</name>
    <dbReference type="NCBI Taxonomy" id="70186"/>
    <lineage>
        <taxon>Eukaryota</taxon>
        <taxon>Sar</taxon>
        <taxon>Rhizaria</taxon>
        <taxon>Endomyxa</taxon>
        <taxon>Phytomyxea</taxon>
        <taxon>Plasmodiophorida</taxon>
        <taxon>Plasmodiophoridae</taxon>
        <taxon>Spongospora</taxon>
    </lineage>
</organism>
<feature type="non-terminal residue" evidence="1">
    <location>
        <position position="129"/>
    </location>
</feature>
<reference evidence="1" key="1">
    <citation type="submission" date="2015-04" db="EMBL/GenBank/DDBJ databases">
        <title>The genome sequence of the plant pathogenic Rhizarian Plasmodiophora brassicae reveals insights in its biotrophic life cycle and the origin of chitin synthesis.</title>
        <authorList>
            <person name="Schwelm A."/>
            <person name="Fogelqvist J."/>
            <person name="Knaust A."/>
            <person name="Julke S."/>
            <person name="Lilja T."/>
            <person name="Dhandapani V."/>
            <person name="Bonilla-Rosso G."/>
            <person name="Karlsson M."/>
            <person name="Shevchenko A."/>
            <person name="Choi S.R."/>
            <person name="Kim H.G."/>
            <person name="Park J.Y."/>
            <person name="Lim Y.P."/>
            <person name="Ludwig-Muller J."/>
            <person name="Dixelius C."/>
        </authorList>
    </citation>
    <scope>NUCLEOTIDE SEQUENCE</scope>
    <source>
        <tissue evidence="1">Potato root galls</tissue>
    </source>
</reference>
<protein>
    <submittedName>
        <fullName evidence="1">Uncharacterized protein</fullName>
    </submittedName>
</protein>